<dbReference type="Proteomes" id="UP000712600">
    <property type="component" value="Unassembled WGS sequence"/>
</dbReference>
<feature type="compositionally biased region" description="Basic and acidic residues" evidence="1">
    <location>
        <begin position="179"/>
        <end position="193"/>
    </location>
</feature>
<accession>A0A8S9R4H8</accession>
<comment type="caution">
    <text evidence="2">The sequence shown here is derived from an EMBL/GenBank/DDBJ whole genome shotgun (WGS) entry which is preliminary data.</text>
</comment>
<organism evidence="2 3">
    <name type="scientific">Brassica cretica</name>
    <name type="common">Mustard</name>
    <dbReference type="NCBI Taxonomy" id="69181"/>
    <lineage>
        <taxon>Eukaryota</taxon>
        <taxon>Viridiplantae</taxon>
        <taxon>Streptophyta</taxon>
        <taxon>Embryophyta</taxon>
        <taxon>Tracheophyta</taxon>
        <taxon>Spermatophyta</taxon>
        <taxon>Magnoliopsida</taxon>
        <taxon>eudicotyledons</taxon>
        <taxon>Gunneridae</taxon>
        <taxon>Pentapetalae</taxon>
        <taxon>rosids</taxon>
        <taxon>malvids</taxon>
        <taxon>Brassicales</taxon>
        <taxon>Brassicaceae</taxon>
        <taxon>Brassiceae</taxon>
        <taxon>Brassica</taxon>
    </lineage>
</organism>
<reference evidence="2" key="1">
    <citation type="submission" date="2019-12" db="EMBL/GenBank/DDBJ databases">
        <title>Genome sequencing and annotation of Brassica cretica.</title>
        <authorList>
            <person name="Studholme D.J."/>
            <person name="Sarris P."/>
        </authorList>
    </citation>
    <scope>NUCLEOTIDE SEQUENCE</scope>
    <source>
        <strain evidence="2">PFS-109/04</strain>
        <tissue evidence="2">Leaf</tissue>
    </source>
</reference>
<feature type="region of interest" description="Disordered" evidence="1">
    <location>
        <begin position="1"/>
        <end position="28"/>
    </location>
</feature>
<feature type="region of interest" description="Disordered" evidence="1">
    <location>
        <begin position="169"/>
        <end position="193"/>
    </location>
</feature>
<dbReference type="EMBL" id="QGKX02000996">
    <property type="protein sequence ID" value="KAF3556865.1"/>
    <property type="molecule type" value="Genomic_DNA"/>
</dbReference>
<evidence type="ECO:0000256" key="1">
    <source>
        <dbReference type="SAM" id="MobiDB-lite"/>
    </source>
</evidence>
<proteinExistence type="predicted"/>
<name>A0A8S9R4H8_BRACR</name>
<evidence type="ECO:0000313" key="3">
    <source>
        <dbReference type="Proteomes" id="UP000712600"/>
    </source>
</evidence>
<protein>
    <submittedName>
        <fullName evidence="2">Uncharacterized protein</fullName>
    </submittedName>
</protein>
<feature type="compositionally biased region" description="Low complexity" evidence="1">
    <location>
        <begin position="53"/>
        <end position="72"/>
    </location>
</feature>
<sequence>MPKLLKIIYSRGKDPVDENKREKQRKNFREKSLWKIQKVIRLTTTSQRRRAEPTPSTAIPSPSNAAPSPSTPNWHRQRRTGTVIADDSITDDPSIFSDDSVTDELNIFPEDSVTDDPSVFPDDSVTDNPSIIPDDSVTNEQSIFPDDESIVYPDDELKVYPRRQTKSLFPTTSLRRRPHELSSQKSYDELCMA</sequence>
<feature type="region of interest" description="Disordered" evidence="1">
    <location>
        <begin position="42"/>
        <end position="141"/>
    </location>
</feature>
<evidence type="ECO:0000313" key="2">
    <source>
        <dbReference type="EMBL" id="KAF3556865.1"/>
    </source>
</evidence>
<gene>
    <name evidence="2" type="ORF">F2Q69_00014752</name>
</gene>
<dbReference type="AlphaFoldDB" id="A0A8S9R4H8"/>
<feature type="compositionally biased region" description="Basic and acidic residues" evidence="1">
    <location>
        <begin position="11"/>
        <end position="28"/>
    </location>
</feature>